<dbReference type="RefSeq" id="WP_005233117.1">
    <property type="nucleotide sequence ID" value="NZ_CP083658.1"/>
</dbReference>
<evidence type="ECO:0000256" key="1">
    <source>
        <dbReference type="SAM" id="SignalP"/>
    </source>
</evidence>
<dbReference type="AlphaFoldDB" id="N9MIW4"/>
<gene>
    <name evidence="3" type="ORF">F897_00567</name>
    <name evidence="2" type="ORF">F897_01647</name>
</gene>
<dbReference type="EMBL" id="APRS01000012">
    <property type="protein sequence ID" value="ENX08503.1"/>
    <property type="molecule type" value="Genomic_DNA"/>
</dbReference>
<comment type="caution">
    <text evidence="2">The sequence shown here is derived from an EMBL/GenBank/DDBJ whole genome shotgun (WGS) entry which is preliminary data.</text>
</comment>
<keyword evidence="1" id="KW-0732">Signal</keyword>
<dbReference type="Proteomes" id="UP000013101">
    <property type="component" value="Unassembled WGS sequence"/>
</dbReference>
<dbReference type="HOGENOM" id="CLU_1253698_0_0_6"/>
<evidence type="ECO:0000313" key="3">
    <source>
        <dbReference type="EMBL" id="ENX10888.1"/>
    </source>
</evidence>
<reference evidence="2 4" key="1">
    <citation type="submission" date="2013-02" db="EMBL/GenBank/DDBJ databases">
        <title>The Genome Sequence of Acinetobacter sp. NIPH 2171.</title>
        <authorList>
            <consortium name="The Broad Institute Genome Sequencing Platform"/>
            <consortium name="The Broad Institute Genome Sequencing Center for Infectious Disease"/>
            <person name="Cerqueira G."/>
            <person name="Feldgarden M."/>
            <person name="Courvalin P."/>
            <person name="Perichon B."/>
            <person name="Grillot-Courvalin C."/>
            <person name="Clermont D."/>
            <person name="Rocha E."/>
            <person name="Yoon E.-J."/>
            <person name="Nemec A."/>
            <person name="Walker B."/>
            <person name="Young S.K."/>
            <person name="Zeng Q."/>
            <person name="Gargeya S."/>
            <person name="Fitzgerald M."/>
            <person name="Haas B."/>
            <person name="Abouelleil A."/>
            <person name="Alvarado L."/>
            <person name="Arachchi H.M."/>
            <person name="Berlin A.M."/>
            <person name="Chapman S.B."/>
            <person name="Dewar J."/>
            <person name="Goldberg J."/>
            <person name="Griggs A."/>
            <person name="Gujja S."/>
            <person name="Hansen M."/>
            <person name="Howarth C."/>
            <person name="Imamovic A."/>
            <person name="Larimer J."/>
            <person name="McCowan C."/>
            <person name="Murphy C."/>
            <person name="Neiman D."/>
            <person name="Pearson M."/>
            <person name="Priest M."/>
            <person name="Roberts A."/>
            <person name="Saif S."/>
            <person name="Shea T."/>
            <person name="Sisk P."/>
            <person name="Sykes S."/>
            <person name="Wortman J."/>
            <person name="Nusbaum C."/>
            <person name="Birren B."/>
        </authorList>
    </citation>
    <scope>NUCLEOTIDE SEQUENCE [LARGE SCALE GENOMIC DNA]</scope>
    <source>
        <strain evidence="2 4">NIPH 2171</strain>
    </source>
</reference>
<dbReference type="EMBL" id="APRS01000005">
    <property type="protein sequence ID" value="ENX10888.1"/>
    <property type="molecule type" value="Genomic_DNA"/>
</dbReference>
<evidence type="ECO:0000313" key="4">
    <source>
        <dbReference type="Proteomes" id="UP000013101"/>
    </source>
</evidence>
<protein>
    <submittedName>
        <fullName evidence="2">Uncharacterized protein</fullName>
    </submittedName>
</protein>
<accession>N9MIW4</accession>
<evidence type="ECO:0000313" key="2">
    <source>
        <dbReference type="EMBL" id="ENX08503.1"/>
    </source>
</evidence>
<feature type="chain" id="PRO_5015096728" evidence="1">
    <location>
        <begin position="21"/>
        <end position="220"/>
    </location>
</feature>
<feature type="signal peptide" evidence="1">
    <location>
        <begin position="1"/>
        <end position="20"/>
    </location>
</feature>
<sequence length="220" mass="24842">MKPFQFLPLLSILFPTITQAENLSVIPYFQGYGTYEFGVIVKKLMPKEQHVWWDYLSNEKNIKWLTSGSKEIINYDGSIESSRQGLVRINVLGSTPTILKDRKYELPWTITYKGGQARFGVTKVLLEPGDITNGCFGYPTSNCSFEHIPSLKKQGIITKKICLDKTKNSLVYEAYQLSAAGKKTTYLYKVNSIGSGGDSTSFELYYSSNAQEFCSQIDVF</sequence>
<proteinExistence type="predicted"/>
<dbReference type="PATRIC" id="fig|1217693.3.peg.1587"/>
<name>N9MIW4_9GAMM</name>
<dbReference type="OrthoDB" id="6681160at2"/>
<organism evidence="2 4">
    <name type="scientific">Acinetobacter variabilis</name>
    <dbReference type="NCBI Taxonomy" id="70346"/>
    <lineage>
        <taxon>Bacteria</taxon>
        <taxon>Pseudomonadati</taxon>
        <taxon>Pseudomonadota</taxon>
        <taxon>Gammaproteobacteria</taxon>
        <taxon>Moraxellales</taxon>
        <taxon>Moraxellaceae</taxon>
        <taxon>Acinetobacter</taxon>
    </lineage>
</organism>